<evidence type="ECO:0000259" key="1">
    <source>
        <dbReference type="SMART" id="SM00507"/>
    </source>
</evidence>
<dbReference type="SMART" id="SM00507">
    <property type="entry name" value="HNHc"/>
    <property type="match status" value="1"/>
</dbReference>
<dbReference type="InterPro" id="IPR029471">
    <property type="entry name" value="HNH_5"/>
</dbReference>
<dbReference type="Pfam" id="PF14279">
    <property type="entry name" value="HNH_5"/>
    <property type="match status" value="1"/>
</dbReference>
<dbReference type="Proteomes" id="UP000288623">
    <property type="component" value="Unassembled WGS sequence"/>
</dbReference>
<dbReference type="PANTHER" id="PTHR33877:SF2">
    <property type="entry name" value="OS07G0170200 PROTEIN"/>
    <property type="match status" value="1"/>
</dbReference>
<protein>
    <recommendedName>
        <fullName evidence="1">HNH nuclease domain-containing protein</fullName>
    </recommendedName>
</protein>
<evidence type="ECO:0000313" key="3">
    <source>
        <dbReference type="Proteomes" id="UP000288623"/>
    </source>
</evidence>
<dbReference type="CDD" id="cd00085">
    <property type="entry name" value="HNHc"/>
    <property type="match status" value="1"/>
</dbReference>
<dbReference type="AlphaFoldDB" id="A0A433RUT2"/>
<feature type="domain" description="HNH nuclease" evidence="1">
    <location>
        <begin position="175"/>
        <end position="224"/>
    </location>
</feature>
<comment type="caution">
    <text evidence="2">The sequence shown here is derived from an EMBL/GenBank/DDBJ whole genome shotgun (WGS) entry which is preliminary data.</text>
</comment>
<accession>A0A433RUT2</accession>
<dbReference type="InterPro" id="IPR003615">
    <property type="entry name" value="HNH_nuc"/>
</dbReference>
<evidence type="ECO:0000313" key="2">
    <source>
        <dbReference type="EMBL" id="RUS57047.1"/>
    </source>
</evidence>
<dbReference type="EMBL" id="JTFC01000029">
    <property type="protein sequence ID" value="RUS57047.1"/>
    <property type="molecule type" value="Genomic_DNA"/>
</dbReference>
<sequence>MRKCANCARENRPLSWLDATTPYFGSKLCAACRIEKLLAKPSIPTAHVTGLYFALLTLVEQPELQPRISKTIQRKMLPFLVLLYEDTARDSFQEFCEQFKKPDNTALAAYVDEPMRVLTWYEVEGVALMRTTPSNEEKAFLAQFLASWHLDMGLIEQMTQTEAAVAPVEEISEEESFSVPPHLYGVSCAYCGEQAESIDHIVPRAFGGPDHESNYVASCLYCNQLKGHDTFQQFLMFRIHFDLEQWRQFKRHHWTKQEIAAYKSQQS</sequence>
<reference evidence="2 3" key="1">
    <citation type="submission" date="2014-11" db="EMBL/GenBank/DDBJ databases">
        <title>Genome sequence and analysis of novel Kurthia sp.</title>
        <authorList>
            <person name="Lawson J.N."/>
            <person name="Gonzalez J.E."/>
            <person name="Rinauldi L."/>
            <person name="Xuan Z."/>
            <person name="Firman A."/>
            <person name="Shaddox L."/>
            <person name="Trudeau A."/>
            <person name="Shah S."/>
            <person name="Reiman D."/>
        </authorList>
    </citation>
    <scope>NUCLEOTIDE SEQUENCE [LARGE SCALE GENOMIC DNA]</scope>
    <source>
        <strain evidence="2 3">3B1D</strain>
    </source>
</reference>
<proteinExistence type="predicted"/>
<dbReference type="Gene3D" id="1.10.30.50">
    <property type="match status" value="1"/>
</dbReference>
<dbReference type="InterPro" id="IPR052892">
    <property type="entry name" value="NA-targeting_endonuclease"/>
</dbReference>
<organism evidence="2 3">
    <name type="scientific">Candidatus Kurthia intestinigallinarum</name>
    <dbReference type="NCBI Taxonomy" id="1562256"/>
    <lineage>
        <taxon>Bacteria</taxon>
        <taxon>Bacillati</taxon>
        <taxon>Bacillota</taxon>
        <taxon>Bacilli</taxon>
        <taxon>Bacillales</taxon>
        <taxon>Caryophanaceae</taxon>
        <taxon>Kurthia</taxon>
    </lineage>
</organism>
<gene>
    <name evidence="2" type="ORF">QI30_08245</name>
</gene>
<dbReference type="PANTHER" id="PTHR33877">
    <property type="entry name" value="SLL1193 PROTEIN"/>
    <property type="match status" value="1"/>
</dbReference>
<name>A0A433RUT2_9BACL</name>
<dbReference type="RefSeq" id="WP_233600556.1">
    <property type="nucleotide sequence ID" value="NZ_JTFC01000029.1"/>
</dbReference>
<keyword evidence="3" id="KW-1185">Reference proteome</keyword>